<evidence type="ECO:0000313" key="5">
    <source>
        <dbReference type="EMBL" id="KAK4525949.1"/>
    </source>
</evidence>
<keyword evidence="6" id="KW-1185">Reference proteome</keyword>
<dbReference type="Gene3D" id="2.40.10.240">
    <property type="entry name" value="QueA-like"/>
    <property type="match status" value="1"/>
</dbReference>
<dbReference type="InterPro" id="IPR042119">
    <property type="entry name" value="QueA_dom2"/>
</dbReference>
<evidence type="ECO:0000256" key="4">
    <source>
        <dbReference type="ARBA" id="ARBA00022785"/>
    </source>
</evidence>
<dbReference type="InterPro" id="IPR036100">
    <property type="entry name" value="QueA_sf"/>
</dbReference>
<evidence type="ECO:0000256" key="2">
    <source>
        <dbReference type="ARBA" id="ARBA00022679"/>
    </source>
</evidence>
<dbReference type="InterPro" id="IPR003699">
    <property type="entry name" value="QueA"/>
</dbReference>
<dbReference type="SUPFAM" id="SSF111337">
    <property type="entry name" value="QueA-like"/>
    <property type="match status" value="2"/>
</dbReference>
<protein>
    <recommendedName>
        <fullName evidence="7">S-adenosylmethionine:tRNA ribosyltransferase-isomerase</fullName>
    </recommendedName>
</protein>
<reference evidence="5 6" key="1">
    <citation type="submission" date="2022-07" db="EMBL/GenBank/DDBJ databases">
        <title>Genome-wide signatures of adaptation to extreme environments.</title>
        <authorList>
            <person name="Cho C.H."/>
            <person name="Yoon H.S."/>
        </authorList>
    </citation>
    <scope>NUCLEOTIDE SEQUENCE [LARGE SCALE GENOMIC DNA]</scope>
    <source>
        <strain evidence="5 6">108.79 E11</strain>
    </source>
</reference>
<comment type="caution">
    <text evidence="5">The sequence shown here is derived from an EMBL/GenBank/DDBJ whole genome shotgun (WGS) entry which is preliminary data.</text>
</comment>
<evidence type="ECO:0000256" key="3">
    <source>
        <dbReference type="ARBA" id="ARBA00022691"/>
    </source>
</evidence>
<proteinExistence type="inferred from homology"/>
<evidence type="ECO:0008006" key="7">
    <source>
        <dbReference type="Google" id="ProtNLM"/>
    </source>
</evidence>
<keyword evidence="4" id="KW-0671">Queuosine biosynthesis</keyword>
<evidence type="ECO:0000313" key="6">
    <source>
        <dbReference type="Proteomes" id="UP001300502"/>
    </source>
</evidence>
<organism evidence="5 6">
    <name type="scientific">Galdieria yellowstonensis</name>
    <dbReference type="NCBI Taxonomy" id="3028027"/>
    <lineage>
        <taxon>Eukaryota</taxon>
        <taxon>Rhodophyta</taxon>
        <taxon>Bangiophyceae</taxon>
        <taxon>Galdieriales</taxon>
        <taxon>Galdieriaceae</taxon>
        <taxon>Galdieria</taxon>
    </lineage>
</organism>
<dbReference type="GO" id="GO:0008616">
    <property type="term" value="P:tRNA queuosine(34) biosynthetic process"/>
    <property type="evidence" value="ECO:0007669"/>
    <property type="project" value="UniProtKB-KW"/>
</dbReference>
<dbReference type="EMBL" id="JANCYU010000035">
    <property type="protein sequence ID" value="KAK4525949.1"/>
    <property type="molecule type" value="Genomic_DNA"/>
</dbReference>
<gene>
    <name evidence="5" type="ORF">GAYE_SCF18G3858</name>
</gene>
<dbReference type="GO" id="GO:0051075">
    <property type="term" value="F:S-adenosylmethionine:tRNA ribosyltransferase-isomerase activity"/>
    <property type="evidence" value="ECO:0007669"/>
    <property type="project" value="TreeGrafter"/>
</dbReference>
<keyword evidence="2" id="KW-0808">Transferase</keyword>
<keyword evidence="3" id="KW-0949">S-adenosyl-L-methionine</keyword>
<accession>A0AAV9IF35</accession>
<evidence type="ECO:0000256" key="1">
    <source>
        <dbReference type="ARBA" id="ARBA00022490"/>
    </source>
</evidence>
<sequence>MIGRFLLWHRNGRQRLPSLSSHVKTKVGFRCISTGEYNHQVDVQIERASQLSPMEYDYQLPEERIALSPATPRDASKLLVAACRTGDIIADSTFRDLDQFLPSNAVLITNDSKVIAARLFMNKVETGGFVEIFCLDPISKTTSETLEATNSCEWLCFVRGRNVKQGMQLMLQDDSFPLKADILEKREREARVRFTWKCDGEYKFRDILDKHGVIPLPPYMKRSVTEADRITYQTVYANNEGSVAAPTAGLHFTPQLLSKLKQKNISMVRVTLHVGAGTFSPVLADSVMKHDMHDERFHVTLTALKQLRELCRQNKPFVAVGTTSVRTLETLYWIGYQLITCKDFKLRQCPTEDLFLGQWFPYETEPSIMQQRGSTFYGHFPKRLEILDALVGWLEERSCDNIMGRTKLIIVPNYPFFMVDAMITNFHQPRSTLLMLVGAFLGSRSALFHVYRHALDSDYRFLSYGDGCLLAPVEFFEKTQ</sequence>
<keyword evidence="1" id="KW-0963">Cytoplasm</keyword>
<dbReference type="AlphaFoldDB" id="A0AAV9IF35"/>
<dbReference type="Pfam" id="PF02547">
    <property type="entry name" value="Queuosine_synth"/>
    <property type="match status" value="2"/>
</dbReference>
<dbReference type="PANTHER" id="PTHR30307">
    <property type="entry name" value="S-ADENOSYLMETHIONINE:TRNA RIBOSYLTRANSFERASE-ISOMERASE"/>
    <property type="match status" value="1"/>
</dbReference>
<dbReference type="Proteomes" id="UP001300502">
    <property type="component" value="Unassembled WGS sequence"/>
</dbReference>
<name>A0AAV9IF35_9RHOD</name>
<dbReference type="HAMAP" id="MF_00113">
    <property type="entry name" value="QueA"/>
    <property type="match status" value="1"/>
</dbReference>
<dbReference type="InterPro" id="IPR042118">
    <property type="entry name" value="QueA_dom1"/>
</dbReference>
<dbReference type="Gene3D" id="3.40.1780.10">
    <property type="entry name" value="QueA-like"/>
    <property type="match status" value="1"/>
</dbReference>
<dbReference type="PANTHER" id="PTHR30307:SF0">
    <property type="entry name" value="S-ADENOSYLMETHIONINE:TRNA RIBOSYLTRANSFERASE-ISOMERASE"/>
    <property type="match status" value="1"/>
</dbReference>